<keyword evidence="1" id="KW-0732">Signal</keyword>
<organism evidence="2 3">
    <name type="scientific">Pelobacter propionicus (strain DSM 2379 / NBRC 103807 / OttBd1)</name>
    <dbReference type="NCBI Taxonomy" id="338966"/>
    <lineage>
        <taxon>Bacteria</taxon>
        <taxon>Pseudomonadati</taxon>
        <taxon>Thermodesulfobacteriota</taxon>
        <taxon>Desulfuromonadia</taxon>
        <taxon>Desulfuromonadales</taxon>
        <taxon>Desulfuromonadaceae</taxon>
        <taxon>Pelobacter</taxon>
    </lineage>
</organism>
<sequence>MKRNITGSILSAAALLLSTSLALAADVTVTPPDVKGAATSTVESTKARAKTAVSTTKAKTKAATEAAKPAQVDINSATQAELREIPGVGDTYAAKIIAGRPYANKSQLKTRNILPAPVYETVKYKLVAKKPAKK</sequence>
<protein>
    <recommendedName>
        <fullName evidence="4">DNA-binding protein</fullName>
    </recommendedName>
</protein>
<feature type="signal peptide" evidence="1">
    <location>
        <begin position="1"/>
        <end position="24"/>
    </location>
</feature>
<dbReference type="HOGENOM" id="CLU_052011_5_0_7"/>
<evidence type="ECO:0000256" key="1">
    <source>
        <dbReference type="SAM" id="SignalP"/>
    </source>
</evidence>
<dbReference type="AlphaFoldDB" id="A1ASV2"/>
<feature type="chain" id="PRO_5002631877" description="DNA-binding protein" evidence="1">
    <location>
        <begin position="25"/>
        <end position="134"/>
    </location>
</feature>
<dbReference type="SUPFAM" id="SSF81585">
    <property type="entry name" value="PsbU/PolX domain-like"/>
    <property type="match status" value="1"/>
</dbReference>
<dbReference type="EMBL" id="CP000482">
    <property type="protein sequence ID" value="ABL00423.1"/>
    <property type="molecule type" value="Genomic_DNA"/>
</dbReference>
<dbReference type="Proteomes" id="UP000006732">
    <property type="component" value="Chromosome"/>
</dbReference>
<keyword evidence="3" id="KW-1185">Reference proteome</keyword>
<dbReference type="RefSeq" id="WP_011736664.1">
    <property type="nucleotide sequence ID" value="NC_008609.1"/>
</dbReference>
<dbReference type="STRING" id="338966.Ppro_2824"/>
<dbReference type="KEGG" id="ppd:Ppro_2824"/>
<reference evidence="2 3" key="1">
    <citation type="submission" date="2006-10" db="EMBL/GenBank/DDBJ databases">
        <title>Complete sequence of chromosome of Pelobacter propionicus DSM 2379.</title>
        <authorList>
            <consortium name="US DOE Joint Genome Institute"/>
            <person name="Copeland A."/>
            <person name="Lucas S."/>
            <person name="Lapidus A."/>
            <person name="Barry K."/>
            <person name="Detter J.C."/>
            <person name="Glavina del Rio T."/>
            <person name="Hammon N."/>
            <person name="Israni S."/>
            <person name="Dalin E."/>
            <person name="Tice H."/>
            <person name="Pitluck S."/>
            <person name="Saunders E."/>
            <person name="Brettin T."/>
            <person name="Bruce D."/>
            <person name="Han C."/>
            <person name="Tapia R."/>
            <person name="Schmutz J."/>
            <person name="Larimer F."/>
            <person name="Land M."/>
            <person name="Hauser L."/>
            <person name="Kyrpides N."/>
            <person name="Kim E."/>
            <person name="Lovley D."/>
            <person name="Richardson P."/>
        </authorList>
    </citation>
    <scope>NUCLEOTIDE SEQUENCE [LARGE SCALE GENOMIC DNA]</scope>
    <source>
        <strain evidence="3">DSM 2379 / NBRC 103807 / OttBd1</strain>
    </source>
</reference>
<gene>
    <name evidence="2" type="ordered locus">Ppro_2824</name>
</gene>
<proteinExistence type="predicted"/>
<evidence type="ECO:0008006" key="4">
    <source>
        <dbReference type="Google" id="ProtNLM"/>
    </source>
</evidence>
<dbReference type="Pfam" id="PF12836">
    <property type="entry name" value="HHH_3"/>
    <property type="match status" value="1"/>
</dbReference>
<name>A1ASV2_PELPD</name>
<evidence type="ECO:0000313" key="3">
    <source>
        <dbReference type="Proteomes" id="UP000006732"/>
    </source>
</evidence>
<dbReference type="Gene3D" id="1.10.150.320">
    <property type="entry name" value="Photosystem II 12 kDa extrinsic protein"/>
    <property type="match status" value="1"/>
</dbReference>
<evidence type="ECO:0000313" key="2">
    <source>
        <dbReference type="EMBL" id="ABL00423.1"/>
    </source>
</evidence>
<dbReference type="OrthoDB" id="5296317at2"/>
<accession>A1ASV2</accession>
<dbReference type="eggNOG" id="COG1555">
    <property type="taxonomic scope" value="Bacteria"/>
</dbReference>